<keyword evidence="6" id="KW-0812">Transmembrane</keyword>
<dbReference type="GO" id="GO:0009306">
    <property type="term" value="P:protein secretion"/>
    <property type="evidence" value="ECO:0007669"/>
    <property type="project" value="InterPro"/>
</dbReference>
<dbReference type="PRINTS" id="PR01490">
    <property type="entry name" value="RTXTOXIND"/>
</dbReference>
<evidence type="ECO:0000256" key="10">
    <source>
        <dbReference type="SAM" id="Coils"/>
    </source>
</evidence>
<evidence type="ECO:0000256" key="5">
    <source>
        <dbReference type="ARBA" id="ARBA00022519"/>
    </source>
</evidence>
<protein>
    <recommendedName>
        <fullName evidence="9">Membrane fusion protein (MFP) family protein</fullName>
    </recommendedName>
</protein>
<keyword evidence="10" id="KW-0175">Coiled coil</keyword>
<evidence type="ECO:0000256" key="6">
    <source>
        <dbReference type="ARBA" id="ARBA00022692"/>
    </source>
</evidence>
<dbReference type="PROSITE" id="PS00543">
    <property type="entry name" value="HLYD_FAMILY"/>
    <property type="match status" value="1"/>
</dbReference>
<keyword evidence="3 9" id="KW-0813">Transport</keyword>
<evidence type="ECO:0000313" key="15">
    <source>
        <dbReference type="Proteomes" id="UP000287447"/>
    </source>
</evidence>
<feature type="domain" description="AprE-like beta-barrel" evidence="13">
    <location>
        <begin position="361"/>
        <end position="450"/>
    </location>
</feature>
<evidence type="ECO:0000313" key="14">
    <source>
        <dbReference type="EMBL" id="RVU35245.1"/>
    </source>
</evidence>
<evidence type="ECO:0000256" key="7">
    <source>
        <dbReference type="ARBA" id="ARBA00022989"/>
    </source>
</evidence>
<keyword evidence="15" id="KW-1185">Reference proteome</keyword>
<evidence type="ECO:0000256" key="11">
    <source>
        <dbReference type="SAM" id="MobiDB-lite"/>
    </source>
</evidence>
<dbReference type="EMBL" id="SADE01000003">
    <property type="protein sequence ID" value="RVU35245.1"/>
    <property type="molecule type" value="Genomic_DNA"/>
</dbReference>
<comment type="caution">
    <text evidence="14">The sequence shown here is derived from an EMBL/GenBank/DDBJ whole genome shotgun (WGS) entry which is preliminary data.</text>
</comment>
<dbReference type="InterPro" id="IPR006144">
    <property type="entry name" value="Secretion_HlyD_CS"/>
</dbReference>
<evidence type="ECO:0000256" key="3">
    <source>
        <dbReference type="ARBA" id="ARBA00022448"/>
    </source>
</evidence>
<dbReference type="OrthoDB" id="9810980at2"/>
<dbReference type="NCBIfam" id="TIGR01843">
    <property type="entry name" value="type_I_hlyD"/>
    <property type="match status" value="1"/>
</dbReference>
<dbReference type="InterPro" id="IPR059040">
    <property type="entry name" value="HH_CyaD-like"/>
</dbReference>
<dbReference type="Proteomes" id="UP000287447">
    <property type="component" value="Unassembled WGS sequence"/>
</dbReference>
<feature type="domain" description="CyaD-like alpha-helical hairpin" evidence="12">
    <location>
        <begin position="128"/>
        <end position="322"/>
    </location>
</feature>
<dbReference type="InterPro" id="IPR050739">
    <property type="entry name" value="MFP"/>
</dbReference>
<feature type="compositionally biased region" description="Polar residues" evidence="11">
    <location>
        <begin position="1"/>
        <end position="19"/>
    </location>
</feature>
<dbReference type="InterPro" id="IPR010129">
    <property type="entry name" value="T1SS_HlyD"/>
</dbReference>
<dbReference type="InterPro" id="IPR058982">
    <property type="entry name" value="Beta-barrel_AprE"/>
</dbReference>
<organism evidence="14 15">
    <name type="scientific">Hwanghaeella grinnelliae</name>
    <dbReference type="NCBI Taxonomy" id="2500179"/>
    <lineage>
        <taxon>Bacteria</taxon>
        <taxon>Pseudomonadati</taxon>
        <taxon>Pseudomonadota</taxon>
        <taxon>Alphaproteobacteria</taxon>
        <taxon>Rhodospirillales</taxon>
        <taxon>Rhodospirillaceae</taxon>
        <taxon>Hwanghaeella</taxon>
    </lineage>
</organism>
<dbReference type="RefSeq" id="WP_127767566.1">
    <property type="nucleotide sequence ID" value="NZ_SADE01000003.1"/>
</dbReference>
<feature type="region of interest" description="Disordered" evidence="11">
    <location>
        <begin position="1"/>
        <end position="34"/>
    </location>
</feature>
<proteinExistence type="inferred from homology"/>
<evidence type="ECO:0000256" key="9">
    <source>
        <dbReference type="RuleBase" id="RU365093"/>
    </source>
</evidence>
<keyword evidence="8" id="KW-0472">Membrane</keyword>
<comment type="similarity">
    <text evidence="2 9">Belongs to the membrane fusion protein (MFP) (TC 8.A.1) family.</text>
</comment>
<name>A0A3S2VNP4_9PROT</name>
<keyword evidence="5 9" id="KW-0997">Cell inner membrane</keyword>
<gene>
    <name evidence="14" type="ORF">EOI86_20765</name>
</gene>
<comment type="subcellular location">
    <subcellularLocation>
        <location evidence="1 9">Cell inner membrane</location>
        <topology evidence="1 9">Single-pass membrane protein</topology>
    </subcellularLocation>
</comment>
<dbReference type="AlphaFoldDB" id="A0A3S2VNP4"/>
<dbReference type="PANTHER" id="PTHR30386:SF27">
    <property type="entry name" value="MEMBRANE FUSION PROTEIN (MFP) FAMILY PROTEIN"/>
    <property type="match status" value="1"/>
</dbReference>
<evidence type="ECO:0000259" key="13">
    <source>
        <dbReference type="Pfam" id="PF26002"/>
    </source>
</evidence>
<evidence type="ECO:0000256" key="4">
    <source>
        <dbReference type="ARBA" id="ARBA00022475"/>
    </source>
</evidence>
<evidence type="ECO:0000259" key="12">
    <source>
        <dbReference type="Pfam" id="PF25988"/>
    </source>
</evidence>
<dbReference type="Gene3D" id="1.10.287.470">
    <property type="entry name" value="Helix hairpin bin"/>
    <property type="match status" value="1"/>
</dbReference>
<reference evidence="15" key="1">
    <citation type="submission" date="2019-01" db="EMBL/GenBank/DDBJ databases">
        <title>Gri0909 isolated from a small marine red alga.</title>
        <authorList>
            <person name="Kim J."/>
            <person name="Jeong S.E."/>
            <person name="Jeon C.O."/>
        </authorList>
    </citation>
    <scope>NUCLEOTIDE SEQUENCE [LARGE SCALE GENOMIC DNA]</scope>
    <source>
        <strain evidence="15">Gri0909</strain>
    </source>
</reference>
<evidence type="ECO:0000256" key="2">
    <source>
        <dbReference type="ARBA" id="ARBA00009477"/>
    </source>
</evidence>
<sequence length="473" mass="52102">MPPNDASSASTIETGSQKETQVDRSKKAGNRSGWAANEREFLPAALEVMETPASPAARWTAIALAAFFSIAITWSIVGTIDVVAVAQGRIVPAGGVKQIQPLEIGVVRAIHVKDGQRVTKGDILIEIDPTESEVDRGQLTQELMTSTTELARLHAMVRRLDGQVDAMLTAPRGADPVLVRLHEQRLETDFAAHEAQIASMNAELSRRIAERESTKAEIQKLKETLPLIEEREQSLATLVKKGISPKPNWLEVKTLLIQTRQDIVIQRHKMLEAEAGMEAAVKEQNRVNAEAKKLALEETLEARRKFDQASLALRKASVKEELRTLRAPVSGVVQQLQLHTVGGVVQPAQAVMVLVPDDAPLEISAMVLNKDKGFVRPGQEAEIKIESFPFTKYGTIPGRVRHLSGDAIQDEDQGLVYETRVDMLATSIRADGEEVPLTPGMNVTVEVKTGDRKIIEYLISPLLRYKDEALRER</sequence>
<evidence type="ECO:0000256" key="1">
    <source>
        <dbReference type="ARBA" id="ARBA00004377"/>
    </source>
</evidence>
<dbReference type="GO" id="GO:0005886">
    <property type="term" value="C:plasma membrane"/>
    <property type="evidence" value="ECO:0007669"/>
    <property type="project" value="UniProtKB-SubCell"/>
</dbReference>
<dbReference type="Gene3D" id="2.40.30.170">
    <property type="match status" value="1"/>
</dbReference>
<keyword evidence="7" id="KW-1133">Transmembrane helix</keyword>
<dbReference type="PANTHER" id="PTHR30386">
    <property type="entry name" value="MEMBRANE FUSION SUBUNIT OF EMRAB-TOLC MULTIDRUG EFFLUX PUMP"/>
    <property type="match status" value="1"/>
</dbReference>
<dbReference type="Gene3D" id="2.40.50.100">
    <property type="match status" value="1"/>
</dbReference>
<evidence type="ECO:0000256" key="8">
    <source>
        <dbReference type="ARBA" id="ARBA00023136"/>
    </source>
</evidence>
<dbReference type="Pfam" id="PF25988">
    <property type="entry name" value="HH_CyaD"/>
    <property type="match status" value="1"/>
</dbReference>
<accession>A0A3S2VNP4</accession>
<dbReference type="Pfam" id="PF26002">
    <property type="entry name" value="Beta-barrel_AprE"/>
    <property type="match status" value="1"/>
</dbReference>
<keyword evidence="4 9" id="KW-1003">Cell membrane</keyword>
<feature type="coiled-coil region" evidence="10">
    <location>
        <begin position="183"/>
        <end position="231"/>
    </location>
</feature>